<dbReference type="EMBL" id="CAAALY010039211">
    <property type="protein sequence ID" value="VEL18890.1"/>
    <property type="molecule type" value="Genomic_DNA"/>
</dbReference>
<proteinExistence type="predicted"/>
<evidence type="ECO:0000313" key="1">
    <source>
        <dbReference type="EMBL" id="VEL18890.1"/>
    </source>
</evidence>
<sequence>MAVGVEGLSQAIGQRQTSGLLTSHTAAGNSPIQVSTAVGSEEEVPDYALQLQVDRD</sequence>
<keyword evidence="2" id="KW-1185">Reference proteome</keyword>
<reference evidence="1" key="1">
    <citation type="submission" date="2018-11" db="EMBL/GenBank/DDBJ databases">
        <authorList>
            <consortium name="Pathogen Informatics"/>
        </authorList>
    </citation>
    <scope>NUCLEOTIDE SEQUENCE</scope>
</reference>
<organism evidence="1 2">
    <name type="scientific">Protopolystoma xenopodis</name>
    <dbReference type="NCBI Taxonomy" id="117903"/>
    <lineage>
        <taxon>Eukaryota</taxon>
        <taxon>Metazoa</taxon>
        <taxon>Spiralia</taxon>
        <taxon>Lophotrochozoa</taxon>
        <taxon>Platyhelminthes</taxon>
        <taxon>Monogenea</taxon>
        <taxon>Polyopisthocotylea</taxon>
        <taxon>Polystomatidea</taxon>
        <taxon>Polystomatidae</taxon>
        <taxon>Protopolystoma</taxon>
    </lineage>
</organism>
<gene>
    <name evidence="1" type="ORF">PXEA_LOCUS12330</name>
</gene>
<dbReference type="Proteomes" id="UP000784294">
    <property type="component" value="Unassembled WGS sequence"/>
</dbReference>
<name>A0A3S5AAB3_9PLAT</name>
<protein>
    <submittedName>
        <fullName evidence="1">Uncharacterized protein</fullName>
    </submittedName>
</protein>
<comment type="caution">
    <text evidence="1">The sequence shown here is derived from an EMBL/GenBank/DDBJ whole genome shotgun (WGS) entry which is preliminary data.</text>
</comment>
<evidence type="ECO:0000313" key="2">
    <source>
        <dbReference type="Proteomes" id="UP000784294"/>
    </source>
</evidence>
<dbReference type="AlphaFoldDB" id="A0A3S5AAB3"/>
<accession>A0A3S5AAB3</accession>